<dbReference type="SUPFAM" id="SSF56925">
    <property type="entry name" value="OMPA-like"/>
    <property type="match status" value="1"/>
</dbReference>
<name>A0ABW7MV34_9FLAO</name>
<feature type="chain" id="PRO_5045380767" description="Outer membrane protein beta-barrel domain-containing protein" evidence="1">
    <location>
        <begin position="21"/>
        <end position="183"/>
    </location>
</feature>
<proteinExistence type="predicted"/>
<dbReference type="Proteomes" id="UP001610104">
    <property type="component" value="Unassembled WGS sequence"/>
</dbReference>
<protein>
    <recommendedName>
        <fullName evidence="4">Outer membrane protein beta-barrel domain-containing protein</fullName>
    </recommendedName>
</protein>
<feature type="signal peptide" evidence="1">
    <location>
        <begin position="1"/>
        <end position="20"/>
    </location>
</feature>
<evidence type="ECO:0008006" key="4">
    <source>
        <dbReference type="Google" id="ProtNLM"/>
    </source>
</evidence>
<organism evidence="2 3">
    <name type="scientific">Gaetbulibacter aquiaggeris</name>
    <dbReference type="NCBI Taxonomy" id="1735373"/>
    <lineage>
        <taxon>Bacteria</taxon>
        <taxon>Pseudomonadati</taxon>
        <taxon>Bacteroidota</taxon>
        <taxon>Flavobacteriia</taxon>
        <taxon>Flavobacteriales</taxon>
        <taxon>Flavobacteriaceae</taxon>
        <taxon>Gaetbulibacter</taxon>
    </lineage>
</organism>
<reference evidence="2 3" key="1">
    <citation type="submission" date="2024-02" db="EMBL/GenBank/DDBJ databases">
        <title>A Gaetbulibacter species isolated from tidal flats and genomic insights of their niches.</title>
        <authorList>
            <person name="Ye Y."/>
        </authorList>
    </citation>
    <scope>NUCLEOTIDE SEQUENCE [LARGE SCALE GENOMIC DNA]</scope>
    <source>
        <strain evidence="2 3">KEM-8</strain>
    </source>
</reference>
<accession>A0ABW7MV34</accession>
<keyword evidence="3" id="KW-1185">Reference proteome</keyword>
<sequence length="183" mass="19827">MKKLLLFAAVVVFGSWNINAQDEVQGNQTSQGKWLIEANTGFSAGGGELGLIQHTANTGFGLVSVDGTTIWSLGVEGGYFVMDDLAIKAGLGYTDYDGDSVFTYKLGAKYYIMSQIPIQVDVNGASIKDFDENPLWLGLQGGYAIFLGENVSIEPGLRYSLSLNEDFTDEGIFEVRVGFALHF</sequence>
<dbReference type="RefSeq" id="WP_395438250.1">
    <property type="nucleotide sequence ID" value="NZ_JBAWKC010000003.1"/>
</dbReference>
<gene>
    <name evidence="2" type="ORF">V8G56_09665</name>
</gene>
<comment type="caution">
    <text evidence="2">The sequence shown here is derived from an EMBL/GenBank/DDBJ whole genome shotgun (WGS) entry which is preliminary data.</text>
</comment>
<dbReference type="InterPro" id="IPR011250">
    <property type="entry name" value="OMP/PagP_B-barrel"/>
</dbReference>
<evidence type="ECO:0000313" key="3">
    <source>
        <dbReference type="Proteomes" id="UP001610104"/>
    </source>
</evidence>
<keyword evidence="1" id="KW-0732">Signal</keyword>
<evidence type="ECO:0000313" key="2">
    <source>
        <dbReference type="EMBL" id="MFH6769002.1"/>
    </source>
</evidence>
<dbReference type="EMBL" id="JBAWKC010000003">
    <property type="protein sequence ID" value="MFH6769002.1"/>
    <property type="molecule type" value="Genomic_DNA"/>
</dbReference>
<evidence type="ECO:0000256" key="1">
    <source>
        <dbReference type="SAM" id="SignalP"/>
    </source>
</evidence>